<evidence type="ECO:0000313" key="2">
    <source>
        <dbReference type="EMBL" id="KIK21872.1"/>
    </source>
</evidence>
<feature type="compositionally biased region" description="Low complexity" evidence="1">
    <location>
        <begin position="118"/>
        <end position="132"/>
    </location>
</feature>
<reference evidence="2 3" key="1">
    <citation type="submission" date="2014-04" db="EMBL/GenBank/DDBJ databases">
        <authorList>
            <consortium name="DOE Joint Genome Institute"/>
            <person name="Kuo A."/>
            <person name="Kohler A."/>
            <person name="Costa M.D."/>
            <person name="Nagy L.G."/>
            <person name="Floudas D."/>
            <person name="Copeland A."/>
            <person name="Barry K.W."/>
            <person name="Cichocki N."/>
            <person name="Veneault-Fourrey C."/>
            <person name="LaButti K."/>
            <person name="Lindquist E.A."/>
            <person name="Lipzen A."/>
            <person name="Lundell T."/>
            <person name="Morin E."/>
            <person name="Murat C."/>
            <person name="Sun H."/>
            <person name="Tunlid A."/>
            <person name="Henrissat B."/>
            <person name="Grigoriev I.V."/>
            <person name="Hibbett D.S."/>
            <person name="Martin F."/>
            <person name="Nordberg H.P."/>
            <person name="Cantor M.N."/>
            <person name="Hua S.X."/>
        </authorList>
    </citation>
    <scope>NUCLEOTIDE SEQUENCE [LARGE SCALE GENOMIC DNA]</scope>
    <source>
        <strain evidence="2 3">441</strain>
    </source>
</reference>
<accession>A0A0C9ZHA7</accession>
<dbReference type="Proteomes" id="UP000054018">
    <property type="component" value="Unassembled WGS sequence"/>
</dbReference>
<dbReference type="AlphaFoldDB" id="A0A0C9ZHA7"/>
<gene>
    <name evidence="2" type="ORF">PISMIDRAFT_23861</name>
</gene>
<evidence type="ECO:0000256" key="1">
    <source>
        <dbReference type="SAM" id="MobiDB-lite"/>
    </source>
</evidence>
<sequence>MDQTTTWAIIQEEFNVNLALLKHQGRIRGHKETRGDRDDGSMGGWRDKADDWCTGFIRAVGRLTSNLGDIAVWSTTLPQLLGTQWQQNFTLSALVGFSFQNDWHAAFATTSAREADDLGSSSGQPPSSSLISTAGKDELPVTQLCTEEGITSPIGIDLAKRPRDSRAEITSCDRSLLSPLRPRESSAYKGQSNRRRKHALGRHS</sequence>
<evidence type="ECO:0000313" key="3">
    <source>
        <dbReference type="Proteomes" id="UP000054018"/>
    </source>
</evidence>
<protein>
    <submittedName>
        <fullName evidence="2">Uncharacterized protein</fullName>
    </submittedName>
</protein>
<name>A0A0C9ZHA7_9AGAM</name>
<proteinExistence type="predicted"/>
<feature type="compositionally biased region" description="Basic and acidic residues" evidence="1">
    <location>
        <begin position="158"/>
        <end position="167"/>
    </location>
</feature>
<reference evidence="3" key="2">
    <citation type="submission" date="2015-01" db="EMBL/GenBank/DDBJ databases">
        <title>Evolutionary Origins and Diversification of the Mycorrhizal Mutualists.</title>
        <authorList>
            <consortium name="DOE Joint Genome Institute"/>
            <consortium name="Mycorrhizal Genomics Consortium"/>
            <person name="Kohler A."/>
            <person name="Kuo A."/>
            <person name="Nagy L.G."/>
            <person name="Floudas D."/>
            <person name="Copeland A."/>
            <person name="Barry K.W."/>
            <person name="Cichocki N."/>
            <person name="Veneault-Fourrey C."/>
            <person name="LaButti K."/>
            <person name="Lindquist E.A."/>
            <person name="Lipzen A."/>
            <person name="Lundell T."/>
            <person name="Morin E."/>
            <person name="Murat C."/>
            <person name="Riley R."/>
            <person name="Ohm R."/>
            <person name="Sun H."/>
            <person name="Tunlid A."/>
            <person name="Henrissat B."/>
            <person name="Grigoriev I.V."/>
            <person name="Hibbett D.S."/>
            <person name="Martin F."/>
        </authorList>
    </citation>
    <scope>NUCLEOTIDE SEQUENCE [LARGE SCALE GENOMIC DNA]</scope>
    <source>
        <strain evidence="3">441</strain>
    </source>
</reference>
<feature type="compositionally biased region" description="Basic residues" evidence="1">
    <location>
        <begin position="192"/>
        <end position="204"/>
    </location>
</feature>
<organism evidence="2 3">
    <name type="scientific">Pisolithus microcarpus 441</name>
    <dbReference type="NCBI Taxonomy" id="765257"/>
    <lineage>
        <taxon>Eukaryota</taxon>
        <taxon>Fungi</taxon>
        <taxon>Dikarya</taxon>
        <taxon>Basidiomycota</taxon>
        <taxon>Agaricomycotina</taxon>
        <taxon>Agaricomycetes</taxon>
        <taxon>Agaricomycetidae</taxon>
        <taxon>Boletales</taxon>
        <taxon>Sclerodermatineae</taxon>
        <taxon>Pisolithaceae</taxon>
        <taxon>Pisolithus</taxon>
    </lineage>
</organism>
<dbReference type="EMBL" id="KN833746">
    <property type="protein sequence ID" value="KIK21872.1"/>
    <property type="molecule type" value="Genomic_DNA"/>
</dbReference>
<dbReference type="HOGENOM" id="CLU_1343745_0_0_1"/>
<keyword evidence="3" id="KW-1185">Reference proteome</keyword>
<feature type="region of interest" description="Disordered" evidence="1">
    <location>
        <begin position="155"/>
        <end position="204"/>
    </location>
</feature>
<feature type="region of interest" description="Disordered" evidence="1">
    <location>
        <begin position="115"/>
        <end position="135"/>
    </location>
</feature>